<dbReference type="Proteomes" id="UP000264980">
    <property type="component" value="Chromosome"/>
</dbReference>
<dbReference type="EMBL" id="JXNU01000005">
    <property type="protein sequence ID" value="KKF34290.1"/>
    <property type="molecule type" value="Genomic_DNA"/>
</dbReference>
<dbReference type="RefSeq" id="WP_016192969.1">
    <property type="nucleotide sequence ID" value="NZ_CP013970.1"/>
</dbReference>
<reference evidence="1 5" key="2">
    <citation type="submission" date="2016-01" db="EMBL/GenBank/DDBJ databases">
        <authorList>
            <person name="Oliw E.H."/>
        </authorList>
    </citation>
    <scope>NUCLEOTIDE SEQUENCE [LARGE SCALE GENOMIC DNA]</scope>
    <source>
        <strain evidence="1 5">MDcuke</strain>
    </source>
</reference>
<evidence type="ECO:0000313" key="2">
    <source>
        <dbReference type="EMBL" id="AXF75397.1"/>
    </source>
</evidence>
<gene>
    <name evidence="1" type="ORF">AV903_01230</name>
    <name evidence="2" type="ORF">AV903_03600</name>
    <name evidence="3" type="ORF">SY86_25325</name>
</gene>
<sequence length="70" mass="8027">MKYLYMVMDGRAQFDIDRAAILECCGNKKPSWKSLRKDWGEQGAVLVRCRQSQINGENVYTDEEVVGVIN</sequence>
<dbReference type="Proteomes" id="UP000033924">
    <property type="component" value="Unassembled WGS sequence"/>
</dbReference>
<evidence type="ECO:0000313" key="1">
    <source>
        <dbReference type="EMBL" id="AXF75043.1"/>
    </source>
</evidence>
<dbReference type="EMBL" id="CP013970">
    <property type="protein sequence ID" value="AXF75397.1"/>
    <property type="molecule type" value="Genomic_DNA"/>
</dbReference>
<evidence type="ECO:0000313" key="4">
    <source>
        <dbReference type="Proteomes" id="UP000033924"/>
    </source>
</evidence>
<dbReference type="STRING" id="65700.SY86_25325"/>
<name>A0A0M2K4G8_9GAMM</name>
<dbReference type="PATRIC" id="fig|65700.7.peg.6253"/>
<reference evidence="3 4" key="1">
    <citation type="submission" date="2015-01" db="EMBL/GenBank/DDBJ databases">
        <title>Erwinia tracheiphila.</title>
        <authorList>
            <person name="Shapiro L.R."/>
        </authorList>
    </citation>
    <scope>NUCLEOTIDE SEQUENCE [LARGE SCALE GENOMIC DNA]</scope>
    <source>
        <strain evidence="3 4">BuffGH</strain>
    </source>
</reference>
<proteinExistence type="predicted"/>
<dbReference type="AlphaFoldDB" id="A0A0M2K4G8"/>
<protein>
    <submittedName>
        <fullName evidence="3">Uncharacterized protein</fullName>
    </submittedName>
</protein>
<evidence type="ECO:0000313" key="5">
    <source>
        <dbReference type="Proteomes" id="UP000264980"/>
    </source>
</evidence>
<accession>A0A0M2K4G8</accession>
<keyword evidence="4" id="KW-1185">Reference proteome</keyword>
<dbReference type="EMBL" id="CP013970">
    <property type="protein sequence ID" value="AXF75043.1"/>
    <property type="molecule type" value="Genomic_DNA"/>
</dbReference>
<organism evidence="3 4">
    <name type="scientific">Erwinia tracheiphila</name>
    <dbReference type="NCBI Taxonomy" id="65700"/>
    <lineage>
        <taxon>Bacteria</taxon>
        <taxon>Pseudomonadati</taxon>
        <taxon>Pseudomonadota</taxon>
        <taxon>Gammaproteobacteria</taxon>
        <taxon>Enterobacterales</taxon>
        <taxon>Erwiniaceae</taxon>
        <taxon>Erwinia</taxon>
    </lineage>
</organism>
<evidence type="ECO:0000313" key="3">
    <source>
        <dbReference type="EMBL" id="KKF34290.1"/>
    </source>
</evidence>